<evidence type="ECO:0000256" key="1">
    <source>
        <dbReference type="SAM" id="MobiDB-lite"/>
    </source>
</evidence>
<feature type="compositionally biased region" description="Polar residues" evidence="1">
    <location>
        <begin position="133"/>
        <end position="155"/>
    </location>
</feature>
<dbReference type="OrthoDB" id="2420947at2759"/>
<organism evidence="2 3">
    <name type="scientific">Coniochaeta pulveracea</name>
    <dbReference type="NCBI Taxonomy" id="177199"/>
    <lineage>
        <taxon>Eukaryota</taxon>
        <taxon>Fungi</taxon>
        <taxon>Dikarya</taxon>
        <taxon>Ascomycota</taxon>
        <taxon>Pezizomycotina</taxon>
        <taxon>Sordariomycetes</taxon>
        <taxon>Sordariomycetidae</taxon>
        <taxon>Coniochaetales</taxon>
        <taxon>Coniochaetaceae</taxon>
        <taxon>Coniochaeta</taxon>
    </lineage>
</organism>
<dbReference type="EMBL" id="QVQW01000049">
    <property type="protein sequence ID" value="RKU42954.1"/>
    <property type="molecule type" value="Genomic_DNA"/>
</dbReference>
<gene>
    <name evidence="2" type="ORF">DL546_005727</name>
</gene>
<keyword evidence="3" id="KW-1185">Reference proteome</keyword>
<dbReference type="Pfam" id="PF13094">
    <property type="entry name" value="CENP-Q"/>
    <property type="match status" value="1"/>
</dbReference>
<dbReference type="GO" id="GO:0003677">
    <property type="term" value="F:DNA binding"/>
    <property type="evidence" value="ECO:0007669"/>
    <property type="project" value="InterPro"/>
</dbReference>
<dbReference type="SMART" id="SM00384">
    <property type="entry name" value="AT_hook"/>
    <property type="match status" value="4"/>
</dbReference>
<reference evidence="2 3" key="1">
    <citation type="submission" date="2018-08" db="EMBL/GenBank/DDBJ databases">
        <title>Draft genome of the lignicolous fungus Coniochaeta pulveracea.</title>
        <authorList>
            <person name="Borstlap C.J."/>
            <person name="De Witt R.N."/>
            <person name="Botha A."/>
            <person name="Volschenk H."/>
        </authorList>
    </citation>
    <scope>NUCLEOTIDE SEQUENCE [LARGE SCALE GENOMIC DNA]</scope>
    <source>
        <strain evidence="2 3">CAB683</strain>
    </source>
</reference>
<feature type="compositionally biased region" description="Basic and acidic residues" evidence="1">
    <location>
        <begin position="58"/>
        <end position="73"/>
    </location>
</feature>
<dbReference type="InterPro" id="IPR025212">
    <property type="entry name" value="CAD_CENP-Q"/>
</dbReference>
<feature type="compositionally biased region" description="Basic and acidic residues" evidence="1">
    <location>
        <begin position="29"/>
        <end position="38"/>
    </location>
</feature>
<comment type="caution">
    <text evidence="2">The sequence shown here is derived from an EMBL/GenBank/DDBJ whole genome shotgun (WGS) entry which is preliminary data.</text>
</comment>
<accession>A0A420Y4Y0</accession>
<name>A0A420Y4Y0_9PEZI</name>
<feature type="compositionally biased region" description="Polar residues" evidence="1">
    <location>
        <begin position="227"/>
        <end position="240"/>
    </location>
</feature>
<sequence>MAPAAPNQKRKRGRPASPVAEGDATGRVSVDDRAREVNQKPQQTVEEDLPVKRRGRPRKSDATMKGSVRHDAEAEQDLQTKRARRSKRDRGLIDNHPYQVSGANMQGRQQEEVALSDAPANKKQRFSREQVTQDKITSQKHANTGPSRTQQTLERQTVERPLVSRRGRPRRSDEKAMESTVESTPISRRENTSGAVVEESLTNGQRTLEVRRRGRPPLSGMAEKARSSLSQKEASQTNDLDNAPPVIGVSAEASAVKSQGRGRGGPRASDAPVNKKQLDREVSAEAHPSQRLRQSAVELGGQSSILSQSVGKYGYIEPRNRQVPRSTISAKWLPLDEPSITTCLNMVSDASRPVLLRLRDREKRYEDGHKVLQILANRLRSKLRKGMPFPPPTFKPAGGRAEGLSHADELDFESIIDSIEALERTLNPVLDSIKLLEKEKSKEETALKEDYRQLTALEANARSEARVWTERGRKAHPFVPEKGQPQFERSNRVRLARPRPEAPPMGVFHDIQDDEVSAMSKQIANHMESMRGNLRPIQDILPKLGETKAALQCVIQKQLTQQQFETVLLG</sequence>
<evidence type="ECO:0000313" key="2">
    <source>
        <dbReference type="EMBL" id="RKU42954.1"/>
    </source>
</evidence>
<dbReference type="STRING" id="177199.A0A420Y4Y0"/>
<feature type="region of interest" description="Disordered" evidence="1">
    <location>
        <begin position="1"/>
        <end position="292"/>
    </location>
</feature>
<protein>
    <submittedName>
        <fullName evidence="2">Uncharacterized protein</fullName>
    </submittedName>
</protein>
<evidence type="ECO:0000313" key="3">
    <source>
        <dbReference type="Proteomes" id="UP000275385"/>
    </source>
</evidence>
<dbReference type="AlphaFoldDB" id="A0A420Y4Y0"/>
<dbReference type="InterPro" id="IPR017956">
    <property type="entry name" value="AT_hook_DNA-bd_motif"/>
</dbReference>
<dbReference type="Proteomes" id="UP000275385">
    <property type="component" value="Unassembled WGS sequence"/>
</dbReference>
<proteinExistence type="predicted"/>